<evidence type="ECO:0000313" key="2">
    <source>
        <dbReference type="EMBL" id="AYG79990.1"/>
    </source>
</evidence>
<accession>A0A387HGF4</accession>
<evidence type="ECO:0000313" key="3">
    <source>
        <dbReference type="Proteomes" id="UP000271554"/>
    </source>
</evidence>
<dbReference type="Proteomes" id="UP000271554">
    <property type="component" value="Chromosome"/>
</dbReference>
<proteinExistence type="predicted"/>
<gene>
    <name evidence="2" type="ORF">DWB77_02110</name>
</gene>
<feature type="region of interest" description="Disordered" evidence="1">
    <location>
        <begin position="126"/>
        <end position="176"/>
    </location>
</feature>
<dbReference type="AlphaFoldDB" id="A0A387HGF4"/>
<name>A0A387HGF4_9ACTN</name>
<dbReference type="EMBL" id="CP032698">
    <property type="protein sequence ID" value="AYG79990.1"/>
    <property type="molecule type" value="Genomic_DNA"/>
</dbReference>
<feature type="region of interest" description="Disordered" evidence="1">
    <location>
        <begin position="1"/>
        <end position="29"/>
    </location>
</feature>
<reference evidence="2 3" key="1">
    <citation type="submission" date="2018-10" db="EMBL/GenBank/DDBJ databases">
        <title>Relationship between Morphology and Antimicrobial Activity in Streptomyces.</title>
        <authorList>
            <person name="Kang H.J."/>
            <person name="Kim S.B."/>
        </authorList>
    </citation>
    <scope>NUCLEOTIDE SEQUENCE [LARGE SCALE GENOMIC DNA]</scope>
    <source>
        <strain evidence="2 3">BH38</strain>
    </source>
</reference>
<dbReference type="OrthoDB" id="4172205at2"/>
<evidence type="ECO:0000256" key="1">
    <source>
        <dbReference type="SAM" id="MobiDB-lite"/>
    </source>
</evidence>
<dbReference type="KEGG" id="shun:DWB77_02110"/>
<sequence length="192" mass="20438">MDDHVDEMTNDLTTTGQGKGAEGQMPDASALQAEIDKWKALSRKNEDRFKQASTELEGFRQSQMSDTEKAIEAARQEARTAALSEVGTKLISAELRAASSAAGVTLPGAEFLNLNSFLGEDGNPDSSRIEAFVSSLPKPSSTPPYPQDLGLGRQGSPAAGQLTREDLARMSPREINEARAAGKCDALLRGEG</sequence>
<keyword evidence="3" id="KW-1185">Reference proteome</keyword>
<feature type="compositionally biased region" description="Basic and acidic residues" evidence="1">
    <location>
        <begin position="163"/>
        <end position="176"/>
    </location>
</feature>
<protein>
    <submittedName>
        <fullName evidence="2">Uncharacterized protein</fullName>
    </submittedName>
</protein>
<organism evidence="2 3">
    <name type="scientific">Streptomyces hundungensis</name>
    <dbReference type="NCBI Taxonomy" id="1077946"/>
    <lineage>
        <taxon>Bacteria</taxon>
        <taxon>Bacillati</taxon>
        <taxon>Actinomycetota</taxon>
        <taxon>Actinomycetes</taxon>
        <taxon>Kitasatosporales</taxon>
        <taxon>Streptomycetaceae</taxon>
        <taxon>Streptomyces</taxon>
    </lineage>
</organism>